<dbReference type="EMBL" id="CP011144">
    <property type="protein sequence ID" value="AKC88404.1"/>
    <property type="molecule type" value="Genomic_DNA"/>
</dbReference>
<dbReference type="OrthoDB" id="9800974at2"/>
<dbReference type="Proteomes" id="UP000033067">
    <property type="component" value="Chromosome"/>
</dbReference>
<protein>
    <submittedName>
        <fullName evidence="7">Glycoside hydrolase</fullName>
    </submittedName>
</protein>
<sequence length="570" mass="62982">MQHGTTIRKARHWRAVATALLALLLAACGARDGRDAGDAATGGSAAASKRAAGERPAGEAPIPRIVTENGRHALLVDGEPFLILGAQVNNSSNWPRALDQVWPAIDIVKPNTVMVPIAWEQIEPEEGRFDFSFVDELLKQAREHDQRLILLWFATWKNNAPHYAPRWVKLDNERFPRVVTADGRTLNSLSPHGEATLEADRKAFVALMQHLKAADPQRTVIMVQPQNEPGTYGSVRDFSPLAQRHFEGPVPQALLERLGKPPGTWREVFGDDADEFFHAWHIAHYIDQVAAAGKAAYPLPMLVNAALRGPFNPGQPGQYASGGPTDNVLGIYKAAAPHIDLLAPDIYMPEYSHYTTVLDRYARADNPLFVAETGNRAEYARYFFSALGEQAIGWSPFGIDFSHYSNWPLGAKEVTPETLEPFALNYRLVAPAARVIARASLEGKVHGTAEQPGQAVQTLRIDDRWNAVVTYGVPQFWFQGEPPGNPEPVGRALVVQLGPDEFLVTGAHARINLVAGDPALADRQTYEYVDEGTYVDGEWVFHRRWNGDQTDYGLNFSDAPQLLRVKLATY</sequence>
<accession>A0A0E3Z4C4</accession>
<dbReference type="Gene3D" id="2.60.220.20">
    <property type="entry name" value="putative beta-Galactosidase from caulobacter crescentus"/>
    <property type="match status" value="1"/>
</dbReference>
<dbReference type="Pfam" id="PF02449">
    <property type="entry name" value="Glyco_hydro_42"/>
    <property type="match status" value="1"/>
</dbReference>
<dbReference type="FunFam" id="3.20.20.80:FF:000135">
    <property type="entry name" value="Beta-galactosidase, putative, bgl35A"/>
    <property type="match status" value="1"/>
</dbReference>
<keyword evidence="2" id="KW-0326">Glycosidase</keyword>
<dbReference type="Pfam" id="PF18120">
    <property type="entry name" value="DUF5597"/>
    <property type="match status" value="1"/>
</dbReference>
<evidence type="ECO:0000313" key="8">
    <source>
        <dbReference type="Proteomes" id="UP000033067"/>
    </source>
</evidence>
<evidence type="ECO:0000259" key="6">
    <source>
        <dbReference type="Pfam" id="PF18120"/>
    </source>
</evidence>
<evidence type="ECO:0000256" key="1">
    <source>
        <dbReference type="ARBA" id="ARBA00022801"/>
    </source>
</evidence>
<feature type="domain" description="DUF5597" evidence="6">
    <location>
        <begin position="423"/>
        <end position="556"/>
    </location>
</feature>
<evidence type="ECO:0000259" key="5">
    <source>
        <dbReference type="Pfam" id="PF02449"/>
    </source>
</evidence>
<feature type="compositionally biased region" description="Low complexity" evidence="3">
    <location>
        <begin position="38"/>
        <end position="50"/>
    </location>
</feature>
<feature type="chain" id="PRO_5002416310" evidence="4">
    <location>
        <begin position="31"/>
        <end position="570"/>
    </location>
</feature>
<evidence type="ECO:0000256" key="2">
    <source>
        <dbReference type="ARBA" id="ARBA00023295"/>
    </source>
</evidence>
<name>A0A0E3Z4C4_9GAMM</name>
<proteinExistence type="predicted"/>
<dbReference type="InterPro" id="IPR040719">
    <property type="entry name" value="DUF5597"/>
</dbReference>
<keyword evidence="8" id="KW-1185">Reference proteome</keyword>
<evidence type="ECO:0000313" key="7">
    <source>
        <dbReference type="EMBL" id="AKC88404.1"/>
    </source>
</evidence>
<dbReference type="GO" id="GO:0004565">
    <property type="term" value="F:beta-galactosidase activity"/>
    <property type="evidence" value="ECO:0007669"/>
    <property type="project" value="InterPro"/>
</dbReference>
<feature type="region of interest" description="Disordered" evidence="3">
    <location>
        <begin position="35"/>
        <end position="63"/>
    </location>
</feature>
<dbReference type="GO" id="GO:0009341">
    <property type="term" value="C:beta-galactosidase complex"/>
    <property type="evidence" value="ECO:0007669"/>
    <property type="project" value="InterPro"/>
</dbReference>
<dbReference type="InterPro" id="IPR013529">
    <property type="entry name" value="Glyco_hydro_42_N"/>
</dbReference>
<dbReference type="InterPro" id="IPR017853">
    <property type="entry name" value="GH"/>
</dbReference>
<dbReference type="GO" id="GO:0005975">
    <property type="term" value="P:carbohydrate metabolic process"/>
    <property type="evidence" value="ECO:0007669"/>
    <property type="project" value="InterPro"/>
</dbReference>
<keyword evidence="1 7" id="KW-0378">Hydrolase</keyword>
<dbReference type="SUPFAM" id="SSF51445">
    <property type="entry name" value="(Trans)glycosidases"/>
    <property type="match status" value="1"/>
</dbReference>
<dbReference type="PATRIC" id="fig|314722.6.peg.2899"/>
<dbReference type="RefSeq" id="WP_052634088.1">
    <property type="nucleotide sequence ID" value="NZ_CP011144.1"/>
</dbReference>
<organism evidence="7 8">
    <name type="scientific">Pseudoxanthomonas suwonensis</name>
    <dbReference type="NCBI Taxonomy" id="314722"/>
    <lineage>
        <taxon>Bacteria</taxon>
        <taxon>Pseudomonadati</taxon>
        <taxon>Pseudomonadota</taxon>
        <taxon>Gammaproteobacteria</taxon>
        <taxon>Lysobacterales</taxon>
        <taxon>Lysobacteraceae</taxon>
        <taxon>Pseudoxanthomonas</taxon>
    </lineage>
</organism>
<dbReference type="AlphaFoldDB" id="A0A0E3Z4C4"/>
<dbReference type="KEGG" id="psuw:WQ53_13350"/>
<evidence type="ECO:0000256" key="4">
    <source>
        <dbReference type="SAM" id="SignalP"/>
    </source>
</evidence>
<reference evidence="7 8" key="1">
    <citation type="journal article" date="2015" name="Genome Announc.">
        <title>Complete Genome Sequence of Pseudoxanthomonas suwonensis Strain J1, a Cellulose-Degrading Bacterium Isolated from Leaf- and Wood-Enriched Soil.</title>
        <authorList>
            <person name="Hou L."/>
            <person name="Jiang J."/>
            <person name="Xu Z."/>
            <person name="Zhou Y."/>
            <person name="Leung F.C."/>
        </authorList>
    </citation>
    <scope>NUCLEOTIDE SEQUENCE [LARGE SCALE GENOMIC DNA]</scope>
    <source>
        <strain evidence="7 8">J1</strain>
    </source>
</reference>
<dbReference type="Gene3D" id="3.20.20.80">
    <property type="entry name" value="Glycosidases"/>
    <property type="match status" value="1"/>
</dbReference>
<feature type="signal peptide" evidence="4">
    <location>
        <begin position="1"/>
        <end position="30"/>
    </location>
</feature>
<feature type="domain" description="Glycoside hydrolase family 42 N-terminal" evidence="5">
    <location>
        <begin position="117"/>
        <end position="247"/>
    </location>
</feature>
<keyword evidence="4" id="KW-0732">Signal</keyword>
<evidence type="ECO:0000256" key="3">
    <source>
        <dbReference type="SAM" id="MobiDB-lite"/>
    </source>
</evidence>
<gene>
    <name evidence="7" type="ORF">WQ53_13350</name>
</gene>